<keyword evidence="4" id="KW-1185">Reference proteome</keyword>
<dbReference type="EMBL" id="FUXU01000005">
    <property type="protein sequence ID" value="SKA47366.1"/>
    <property type="molecule type" value="Genomic_DNA"/>
</dbReference>
<evidence type="ECO:0000313" key="3">
    <source>
        <dbReference type="EMBL" id="SKA47366.1"/>
    </source>
</evidence>
<dbReference type="Gene3D" id="1.20.1270.180">
    <property type="match status" value="1"/>
</dbReference>
<dbReference type="OrthoDB" id="5918544at2"/>
<gene>
    <name evidence="3" type="ORF">SAMN02745132_00713</name>
</gene>
<dbReference type="Pfam" id="PF07007">
    <property type="entry name" value="LprI"/>
    <property type="match status" value="1"/>
</dbReference>
<name>A0A1T4U3U8_9GAMM</name>
<keyword evidence="1" id="KW-0732">Signal</keyword>
<protein>
    <recommendedName>
        <fullName evidence="2">Lysozyme inhibitor LprI-like N-terminal domain-containing protein</fullName>
    </recommendedName>
</protein>
<feature type="signal peptide" evidence="1">
    <location>
        <begin position="1"/>
        <end position="17"/>
    </location>
</feature>
<feature type="chain" id="PRO_5012594589" description="Lysozyme inhibitor LprI-like N-terminal domain-containing protein" evidence="1">
    <location>
        <begin position="18"/>
        <end position="136"/>
    </location>
</feature>
<dbReference type="InterPro" id="IPR009739">
    <property type="entry name" value="LprI-like_N"/>
</dbReference>
<proteinExistence type="predicted"/>
<dbReference type="Proteomes" id="UP000190162">
    <property type="component" value="Unassembled WGS sequence"/>
</dbReference>
<evidence type="ECO:0000313" key="4">
    <source>
        <dbReference type="Proteomes" id="UP000190162"/>
    </source>
</evidence>
<evidence type="ECO:0000259" key="2">
    <source>
        <dbReference type="Pfam" id="PF07007"/>
    </source>
</evidence>
<feature type="domain" description="Lysozyme inhibitor LprI-like N-terminal" evidence="2">
    <location>
        <begin position="32"/>
        <end position="128"/>
    </location>
</feature>
<dbReference type="AlphaFoldDB" id="A0A1T4U3U8"/>
<reference evidence="4" key="1">
    <citation type="submission" date="2017-02" db="EMBL/GenBank/DDBJ databases">
        <authorList>
            <person name="Varghese N."/>
            <person name="Submissions S."/>
        </authorList>
    </citation>
    <scope>NUCLEOTIDE SEQUENCE [LARGE SCALE GENOMIC DNA]</scope>
    <source>
        <strain evidence="4">DSM 22720</strain>
    </source>
</reference>
<evidence type="ECO:0000256" key="1">
    <source>
        <dbReference type="SAM" id="SignalP"/>
    </source>
</evidence>
<organism evidence="3 4">
    <name type="scientific">Enterovibrio nigricans DSM 22720</name>
    <dbReference type="NCBI Taxonomy" id="1121868"/>
    <lineage>
        <taxon>Bacteria</taxon>
        <taxon>Pseudomonadati</taxon>
        <taxon>Pseudomonadota</taxon>
        <taxon>Gammaproteobacteria</taxon>
        <taxon>Vibrionales</taxon>
        <taxon>Vibrionaceae</taxon>
        <taxon>Enterovibrio</taxon>
    </lineage>
</organism>
<accession>A0A1T4U3U8</accession>
<sequence length="136" mass="14997">MRMSWLVLFMGSLSSFAAIGVEKSTLLECYKTNETHVEVTACLDNHLSVAESSLQDTQSKLSDRMSELDNISSHGHAAVSANQAFEEFSVWRDKQCKLVEATFASGSGSGQAYLNCMIDVTNEQISRLNHLMGNKE</sequence>